<keyword evidence="4 8" id="KW-0560">Oxidoreductase</keyword>
<dbReference type="PANTHER" id="PTHR32439:SF9">
    <property type="entry name" value="BLR3264 PROTEIN"/>
    <property type="match status" value="1"/>
</dbReference>
<evidence type="ECO:0000256" key="1">
    <source>
        <dbReference type="ARBA" id="ARBA00022485"/>
    </source>
</evidence>
<keyword evidence="2" id="KW-0349">Heme</keyword>
<organism evidence="8 9">
    <name type="scientific">Amycolatopsis jiangsuensis</name>
    <dbReference type="NCBI Taxonomy" id="1181879"/>
    <lineage>
        <taxon>Bacteria</taxon>
        <taxon>Bacillati</taxon>
        <taxon>Actinomycetota</taxon>
        <taxon>Actinomycetes</taxon>
        <taxon>Pseudonocardiales</taxon>
        <taxon>Pseudonocardiaceae</taxon>
        <taxon>Amycolatopsis</taxon>
    </lineage>
</organism>
<dbReference type="SUPFAM" id="SSF56014">
    <property type="entry name" value="Nitrite and sulphite reductase 4Fe-4S domain-like"/>
    <property type="match status" value="2"/>
</dbReference>
<dbReference type="InterPro" id="IPR005117">
    <property type="entry name" value="NiRdtase/SiRdtase_haem-b_fer"/>
</dbReference>
<keyword evidence="1" id="KW-0004">4Fe-4S</keyword>
<dbReference type="SUPFAM" id="SSF55124">
    <property type="entry name" value="Nitrite/Sulfite reductase N-terminal domain-like"/>
    <property type="match status" value="2"/>
</dbReference>
<dbReference type="Pfam" id="PF03460">
    <property type="entry name" value="NIR_SIR_ferr"/>
    <property type="match status" value="1"/>
</dbReference>
<dbReference type="GO" id="GO:0043818">
    <property type="term" value="F:precorrin-3B synthase activity"/>
    <property type="evidence" value="ECO:0007669"/>
    <property type="project" value="UniProtKB-EC"/>
</dbReference>
<evidence type="ECO:0000256" key="6">
    <source>
        <dbReference type="ARBA" id="ARBA00023014"/>
    </source>
</evidence>
<dbReference type="PANTHER" id="PTHR32439">
    <property type="entry name" value="FERREDOXIN--NITRITE REDUCTASE, CHLOROPLASTIC"/>
    <property type="match status" value="1"/>
</dbReference>
<protein>
    <submittedName>
        <fullName evidence="8">Precorrin-3B synthase</fullName>
        <ecNumber evidence="8">1.14.13.83</ecNumber>
    </submittedName>
</protein>
<accession>A0A840J7B7</accession>
<dbReference type="InterPro" id="IPR051329">
    <property type="entry name" value="NIR_SIR_4Fe-4S"/>
</dbReference>
<reference evidence="8 9" key="1">
    <citation type="submission" date="2020-08" db="EMBL/GenBank/DDBJ databases">
        <title>Sequencing the genomes of 1000 actinobacteria strains.</title>
        <authorList>
            <person name="Klenk H.-P."/>
        </authorList>
    </citation>
    <scope>NUCLEOTIDE SEQUENCE [LARGE SCALE GENOMIC DNA]</scope>
    <source>
        <strain evidence="8 9">DSM 45859</strain>
    </source>
</reference>
<dbReference type="InterPro" id="IPR045854">
    <property type="entry name" value="NO2/SO3_Rdtase_4Fe4S_sf"/>
</dbReference>
<gene>
    <name evidence="8" type="ORF">BJY18_006817</name>
</gene>
<dbReference type="EMBL" id="JACHMG010000001">
    <property type="protein sequence ID" value="MBB4689332.1"/>
    <property type="molecule type" value="Genomic_DNA"/>
</dbReference>
<evidence type="ECO:0000313" key="8">
    <source>
        <dbReference type="EMBL" id="MBB4689332.1"/>
    </source>
</evidence>
<evidence type="ECO:0000259" key="7">
    <source>
        <dbReference type="Pfam" id="PF03460"/>
    </source>
</evidence>
<keyword evidence="5" id="KW-0408">Iron</keyword>
<keyword evidence="3" id="KW-0479">Metal-binding</keyword>
<evidence type="ECO:0000256" key="3">
    <source>
        <dbReference type="ARBA" id="ARBA00022723"/>
    </source>
</evidence>
<dbReference type="GO" id="GO:0046872">
    <property type="term" value="F:metal ion binding"/>
    <property type="evidence" value="ECO:0007669"/>
    <property type="project" value="UniProtKB-KW"/>
</dbReference>
<sequence length="368" mass="37803">MSRVRADACPGVFAVHDAADGPLARVRLPGGVVTAERLRVLAACTEDLGDGDVHLTSRGNVQLRGVRGEGLAGRLGAAGLLPSPSHERVRNVLASPLSGIHGGLADVRELAAELDRELCAKPALAGLPGRFLFAFDDGRGDVAGEGADVCWRAVTSSSGVVLLAGTDSGLVVPRAGAVSSLLTVAQAFADARGAAWRIDELADPSALLPDGPREVPQVRSNRADPTVGRIGQAVGVAPRFGRLTAGQLRVLADFGDAVVTPWRSVLLPGGADVERLHEAELSTDPSSTEITACIGAPACAKSLADVRADARALVPVGARVHVSGCSRRCGRPSGTHHDVVADDGGYRVDGRWTPASGLADALARKARA</sequence>
<keyword evidence="9" id="KW-1185">Reference proteome</keyword>
<dbReference type="EC" id="1.14.13.83" evidence="8"/>
<evidence type="ECO:0000256" key="5">
    <source>
        <dbReference type="ARBA" id="ARBA00023004"/>
    </source>
</evidence>
<name>A0A840J7B7_9PSEU</name>
<dbReference type="Proteomes" id="UP000581769">
    <property type="component" value="Unassembled WGS sequence"/>
</dbReference>
<keyword evidence="6" id="KW-0411">Iron-sulfur</keyword>
<evidence type="ECO:0000256" key="4">
    <source>
        <dbReference type="ARBA" id="ARBA00023002"/>
    </source>
</evidence>
<evidence type="ECO:0000313" key="9">
    <source>
        <dbReference type="Proteomes" id="UP000581769"/>
    </source>
</evidence>
<dbReference type="GO" id="GO:0051539">
    <property type="term" value="F:4 iron, 4 sulfur cluster binding"/>
    <property type="evidence" value="ECO:0007669"/>
    <property type="project" value="UniProtKB-KW"/>
</dbReference>
<proteinExistence type="predicted"/>
<dbReference type="AlphaFoldDB" id="A0A840J7B7"/>
<dbReference type="Gene3D" id="3.90.480.20">
    <property type="match status" value="1"/>
</dbReference>
<dbReference type="Gene3D" id="3.30.413.10">
    <property type="entry name" value="Sulfite Reductase Hemoprotein, domain 1"/>
    <property type="match status" value="1"/>
</dbReference>
<comment type="caution">
    <text evidence="8">The sequence shown here is derived from an EMBL/GenBank/DDBJ whole genome shotgun (WGS) entry which is preliminary data.</text>
</comment>
<evidence type="ECO:0000256" key="2">
    <source>
        <dbReference type="ARBA" id="ARBA00022617"/>
    </source>
</evidence>
<dbReference type="InterPro" id="IPR036136">
    <property type="entry name" value="Nit/Sulf_reduc_fer-like_dom_sf"/>
</dbReference>
<feature type="domain" description="Nitrite/Sulfite reductase ferredoxin-like" evidence="7">
    <location>
        <begin position="24"/>
        <end position="70"/>
    </location>
</feature>